<reference evidence="3" key="1">
    <citation type="submission" date="2021-01" db="UniProtKB">
        <authorList>
            <consortium name="EnsemblMetazoa"/>
        </authorList>
    </citation>
    <scope>IDENTIFICATION</scope>
</reference>
<organism evidence="3 4">
    <name type="scientific">Clytia hemisphaerica</name>
    <dbReference type="NCBI Taxonomy" id="252671"/>
    <lineage>
        <taxon>Eukaryota</taxon>
        <taxon>Metazoa</taxon>
        <taxon>Cnidaria</taxon>
        <taxon>Hydrozoa</taxon>
        <taxon>Hydroidolina</taxon>
        <taxon>Leptothecata</taxon>
        <taxon>Obeliida</taxon>
        <taxon>Clytiidae</taxon>
        <taxon>Clytia</taxon>
    </lineage>
</organism>
<evidence type="ECO:0000313" key="4">
    <source>
        <dbReference type="Proteomes" id="UP000594262"/>
    </source>
</evidence>
<feature type="coiled-coil region" evidence="1">
    <location>
        <begin position="369"/>
        <end position="437"/>
    </location>
</feature>
<evidence type="ECO:0000313" key="3">
    <source>
        <dbReference type="EnsemblMetazoa" id="CLYHEMP008454.1"/>
    </source>
</evidence>
<feature type="compositionally biased region" description="Polar residues" evidence="2">
    <location>
        <begin position="161"/>
        <end position="180"/>
    </location>
</feature>
<feature type="region of interest" description="Disordered" evidence="2">
    <location>
        <begin position="638"/>
        <end position="660"/>
    </location>
</feature>
<proteinExistence type="predicted"/>
<sequence>MDEFSYLSEFPDNISTNSDDTDFLLSSNVDKLVLQRDGEVDSDDQDTVCLTTEENYKFTSFAKNNGCDQRSDITDATADLSFVQRLKSSYKPHVHEVSVVTTSHDPLMNLMNEEEKEEFEKMDEKVREGQNIINKLLADISRNRGPAKCNTSEVNEEAPSFKTNNNTKHVTKSYDLQSKSPAAEEKPFKSQEDYYEESYYHENEANTSRLLKWKLNSSLDNSLQNEVTFLKDELANLEMKKSQEILTLSERTERQISTLQKKLSTTTKEKDLIQEENEQLKESLSKKEHLCLQLQEILNEKSQQIVRMQHQETENRSNLNTEVKNLRSKKSQLENRVSDLEKAFYKQLSKIKEFESQFKEMKEQRDISMIAKEEEIAELKQQNEFLKNEVKNVQNDVYTNPEITTLRTQLMREVQKNKQLQQDLRNVDDIHRNLENVKFQLNQHQKLFKSLAIELFEECTKMSVIKGSSPKSPKLTCSSSPGDKEQTNILVNAMKTFKENFDDFRSYTISIQEKLKTQSSLELSQSPSANNSSPTTSISNKLLRHLQNRVQQLRQENIQLKENLKNSSLTVFDTSDITRRVEDLECQLQDKEVKMNEQQALLESKMLEVLTLQHALKQSTKERLRHEKQYADTMAINHTDQSPNTLSHHLNGNDLTSEIS</sequence>
<dbReference type="AlphaFoldDB" id="A0A7M5VE52"/>
<feature type="coiled-coil region" evidence="1">
    <location>
        <begin position="543"/>
        <end position="601"/>
    </location>
</feature>
<evidence type="ECO:0000256" key="2">
    <source>
        <dbReference type="SAM" id="MobiDB-lite"/>
    </source>
</evidence>
<keyword evidence="1" id="KW-0175">Coiled coil</keyword>
<protein>
    <submittedName>
        <fullName evidence="3">Uncharacterized protein</fullName>
    </submittedName>
</protein>
<keyword evidence="4" id="KW-1185">Reference proteome</keyword>
<dbReference type="Proteomes" id="UP000594262">
    <property type="component" value="Unplaced"/>
</dbReference>
<feature type="coiled-coil region" evidence="1">
    <location>
        <begin position="220"/>
        <end position="343"/>
    </location>
</feature>
<name>A0A7M5VE52_9CNID</name>
<feature type="region of interest" description="Disordered" evidence="2">
    <location>
        <begin position="150"/>
        <end position="190"/>
    </location>
</feature>
<dbReference type="EnsemblMetazoa" id="CLYHEMT008454.1">
    <property type="protein sequence ID" value="CLYHEMP008454.1"/>
    <property type="gene ID" value="CLYHEMG008454"/>
</dbReference>
<evidence type="ECO:0000256" key="1">
    <source>
        <dbReference type="SAM" id="Coils"/>
    </source>
</evidence>
<accession>A0A7M5VE52</accession>